<keyword evidence="10" id="KW-0812">Transmembrane</keyword>
<dbReference type="PANTHER" id="PTHR24421">
    <property type="entry name" value="NITRATE/NITRITE SENSOR PROTEIN NARX-RELATED"/>
    <property type="match status" value="1"/>
</dbReference>
<dbReference type="SMART" id="SM00387">
    <property type="entry name" value="HATPase_c"/>
    <property type="match status" value="1"/>
</dbReference>
<feature type="transmembrane region" description="Helical" evidence="10">
    <location>
        <begin position="168"/>
        <end position="189"/>
    </location>
</feature>
<evidence type="ECO:0000256" key="3">
    <source>
        <dbReference type="ARBA" id="ARBA00022553"/>
    </source>
</evidence>
<keyword evidence="10" id="KW-1133">Transmembrane helix</keyword>
<evidence type="ECO:0000313" key="13">
    <source>
        <dbReference type="Proteomes" id="UP000290408"/>
    </source>
</evidence>
<protein>
    <recommendedName>
        <fullName evidence="2">histidine kinase</fullName>
        <ecNumber evidence="2">2.7.13.3</ecNumber>
    </recommendedName>
</protein>
<dbReference type="CDD" id="cd16917">
    <property type="entry name" value="HATPase_UhpB-NarQ-NarX-like"/>
    <property type="match status" value="1"/>
</dbReference>
<feature type="transmembrane region" description="Helical" evidence="10">
    <location>
        <begin position="63"/>
        <end position="86"/>
    </location>
</feature>
<evidence type="ECO:0000256" key="10">
    <source>
        <dbReference type="SAM" id="Phobius"/>
    </source>
</evidence>
<evidence type="ECO:0000256" key="2">
    <source>
        <dbReference type="ARBA" id="ARBA00012438"/>
    </source>
</evidence>
<keyword evidence="8" id="KW-0902">Two-component regulatory system</keyword>
<evidence type="ECO:0000256" key="6">
    <source>
        <dbReference type="ARBA" id="ARBA00022777"/>
    </source>
</evidence>
<reference evidence="12 13" key="1">
    <citation type="submission" date="2019-02" db="EMBL/GenBank/DDBJ databases">
        <title>Genomic data mining of an Antarctic deep-sea actinobacterium, Janibacterlimosus P3-3-X1.</title>
        <authorList>
            <person name="Liao L."/>
            <person name="Chen B."/>
        </authorList>
    </citation>
    <scope>NUCLEOTIDE SEQUENCE [LARGE SCALE GENOMIC DNA]</scope>
    <source>
        <strain evidence="12 13">P3-3-X1</strain>
    </source>
</reference>
<dbReference type="Gene3D" id="1.20.5.1930">
    <property type="match status" value="1"/>
</dbReference>
<evidence type="ECO:0000256" key="8">
    <source>
        <dbReference type="ARBA" id="ARBA00023012"/>
    </source>
</evidence>
<dbReference type="OrthoDB" id="5242012at2"/>
<dbReference type="InterPro" id="IPR050482">
    <property type="entry name" value="Sensor_HK_TwoCompSys"/>
</dbReference>
<evidence type="ECO:0000256" key="7">
    <source>
        <dbReference type="ARBA" id="ARBA00022840"/>
    </source>
</evidence>
<keyword evidence="13" id="KW-1185">Reference proteome</keyword>
<feature type="transmembrane region" description="Helical" evidence="10">
    <location>
        <begin position="92"/>
        <end position="113"/>
    </location>
</feature>
<dbReference type="Pfam" id="PF02518">
    <property type="entry name" value="HATPase_c"/>
    <property type="match status" value="1"/>
</dbReference>
<keyword evidence="4" id="KW-0808">Transferase</keyword>
<dbReference type="Pfam" id="PF07730">
    <property type="entry name" value="HisKA_3"/>
    <property type="match status" value="1"/>
</dbReference>
<feature type="domain" description="Histidine kinase/HSP90-like ATPase" evidence="11">
    <location>
        <begin position="377"/>
        <end position="467"/>
    </location>
</feature>
<keyword evidence="10" id="KW-0472">Membrane</keyword>
<accession>A0A4V0ZBB1</accession>
<proteinExistence type="predicted"/>
<dbReference type="InterPro" id="IPR011712">
    <property type="entry name" value="Sig_transdc_His_kin_sub3_dim/P"/>
</dbReference>
<dbReference type="GO" id="GO:0000155">
    <property type="term" value="F:phosphorelay sensor kinase activity"/>
    <property type="evidence" value="ECO:0007669"/>
    <property type="project" value="InterPro"/>
</dbReference>
<dbReference type="InterPro" id="IPR036890">
    <property type="entry name" value="HATPase_C_sf"/>
</dbReference>
<dbReference type="Proteomes" id="UP000290408">
    <property type="component" value="Chromosome"/>
</dbReference>
<organism evidence="12 13">
    <name type="scientific">Janibacter limosus</name>
    <dbReference type="NCBI Taxonomy" id="53458"/>
    <lineage>
        <taxon>Bacteria</taxon>
        <taxon>Bacillati</taxon>
        <taxon>Actinomycetota</taxon>
        <taxon>Actinomycetes</taxon>
        <taxon>Micrococcales</taxon>
        <taxon>Intrasporangiaceae</taxon>
        <taxon>Janibacter</taxon>
    </lineage>
</organism>
<dbReference type="AlphaFoldDB" id="A0A4V0ZBB1"/>
<feature type="transmembrane region" description="Helical" evidence="10">
    <location>
        <begin position="215"/>
        <end position="241"/>
    </location>
</feature>
<dbReference type="InterPro" id="IPR003594">
    <property type="entry name" value="HATPase_dom"/>
</dbReference>
<keyword evidence="5" id="KW-0547">Nucleotide-binding</keyword>
<feature type="region of interest" description="Disordered" evidence="9">
    <location>
        <begin position="452"/>
        <end position="471"/>
    </location>
</feature>
<dbReference type="EMBL" id="CP036164">
    <property type="protein sequence ID" value="QBF47378.1"/>
    <property type="molecule type" value="Genomic_DNA"/>
</dbReference>
<keyword evidence="7" id="KW-0067">ATP-binding</keyword>
<feature type="compositionally biased region" description="Low complexity" evidence="9">
    <location>
        <begin position="454"/>
        <end position="471"/>
    </location>
</feature>
<dbReference type="InterPro" id="IPR025828">
    <property type="entry name" value="Put_sensor_dom"/>
</dbReference>
<comment type="catalytic activity">
    <reaction evidence="1">
        <text>ATP + protein L-histidine = ADP + protein N-phospho-L-histidine.</text>
        <dbReference type="EC" id="2.7.13.3"/>
    </reaction>
</comment>
<evidence type="ECO:0000256" key="1">
    <source>
        <dbReference type="ARBA" id="ARBA00000085"/>
    </source>
</evidence>
<dbReference type="Gene3D" id="3.30.565.10">
    <property type="entry name" value="Histidine kinase-like ATPase, C-terminal domain"/>
    <property type="match status" value="1"/>
</dbReference>
<dbReference type="SUPFAM" id="SSF55874">
    <property type="entry name" value="ATPase domain of HSP90 chaperone/DNA topoisomerase II/histidine kinase"/>
    <property type="match status" value="1"/>
</dbReference>
<sequence length="471" mass="50505">MSCSPWRWPASTPDHRGRRGDIPPSRWGSAGQTRGSRLRRLVLVTTQTLSPPLERTSLPRRWLAGWGSVLLLATSTLTAFAALLLLTLMLVALALVSAGGVGLVLLVPLLWLCGVIGHAERHRVVALTGRRVDPPPRRVQPLWRRLLLDQHSWRSTAYLALHAMWGSVIGWLTLAVLAQALLVLGVPLLGSRLPDDGISIFGILRVDGTLELASAWTVALVTLLLMPVVASLLTSVDVMLARWLLGRDERKVVAHLTARVDTLTDSRREAVDSVEAERRRIERDLHDGPQQRMVSIAMTLGMAKEAISHDPEGAAQLVDEAHRSAKEAIVEMRHVARGIVPPILADRGLEAALPALAARSAVPVSVEVRDVGRLDPTTEAIAYFVVSEALTNVAKHSGAQHAEVVVTTDAERLTAVVTDDGGGGADPTLGTGLTGLRQRVTAVDGTLEVTSPDGGPTALTATLPLRTGRSL</sequence>
<dbReference type="GO" id="GO:0005524">
    <property type="term" value="F:ATP binding"/>
    <property type="evidence" value="ECO:0007669"/>
    <property type="project" value="UniProtKB-KW"/>
</dbReference>
<name>A0A4V0ZBB1_9MICO</name>
<dbReference type="KEGG" id="jli:EXU32_14645"/>
<dbReference type="PANTHER" id="PTHR24421:SF10">
    <property type="entry name" value="NITRATE_NITRITE SENSOR PROTEIN NARQ"/>
    <property type="match status" value="1"/>
</dbReference>
<dbReference type="Pfam" id="PF13796">
    <property type="entry name" value="Sensor"/>
    <property type="match status" value="1"/>
</dbReference>
<dbReference type="GO" id="GO:0046983">
    <property type="term" value="F:protein dimerization activity"/>
    <property type="evidence" value="ECO:0007669"/>
    <property type="project" value="InterPro"/>
</dbReference>
<gene>
    <name evidence="12" type="ORF">EXU32_14645</name>
</gene>
<keyword evidence="3" id="KW-0597">Phosphoprotein</keyword>
<keyword evidence="6 12" id="KW-0418">Kinase</keyword>
<evidence type="ECO:0000256" key="5">
    <source>
        <dbReference type="ARBA" id="ARBA00022741"/>
    </source>
</evidence>
<evidence type="ECO:0000313" key="12">
    <source>
        <dbReference type="EMBL" id="QBF47378.1"/>
    </source>
</evidence>
<dbReference type="STRING" id="1216970.GCA_001570985_01845"/>
<feature type="region of interest" description="Disordered" evidence="9">
    <location>
        <begin position="1"/>
        <end position="34"/>
    </location>
</feature>
<dbReference type="GO" id="GO:0016020">
    <property type="term" value="C:membrane"/>
    <property type="evidence" value="ECO:0007669"/>
    <property type="project" value="InterPro"/>
</dbReference>
<dbReference type="EC" id="2.7.13.3" evidence="2"/>
<evidence type="ECO:0000256" key="4">
    <source>
        <dbReference type="ARBA" id="ARBA00022679"/>
    </source>
</evidence>
<evidence type="ECO:0000259" key="11">
    <source>
        <dbReference type="SMART" id="SM00387"/>
    </source>
</evidence>
<evidence type="ECO:0000256" key="9">
    <source>
        <dbReference type="SAM" id="MobiDB-lite"/>
    </source>
</evidence>